<name>A0A9P6N7F3_9BASI</name>
<protein>
    <submittedName>
        <fullName evidence="2">Uncharacterized protein</fullName>
    </submittedName>
</protein>
<dbReference type="AlphaFoldDB" id="A0A9P6N7F3"/>
<feature type="region of interest" description="Disordered" evidence="1">
    <location>
        <begin position="60"/>
        <end position="205"/>
    </location>
</feature>
<organism evidence="2 3">
    <name type="scientific">Cronartium quercuum f. sp. fusiforme G11</name>
    <dbReference type="NCBI Taxonomy" id="708437"/>
    <lineage>
        <taxon>Eukaryota</taxon>
        <taxon>Fungi</taxon>
        <taxon>Dikarya</taxon>
        <taxon>Basidiomycota</taxon>
        <taxon>Pucciniomycotina</taxon>
        <taxon>Pucciniomycetes</taxon>
        <taxon>Pucciniales</taxon>
        <taxon>Coleosporiaceae</taxon>
        <taxon>Cronartium</taxon>
    </lineage>
</organism>
<proteinExistence type="predicted"/>
<feature type="compositionally biased region" description="Polar residues" evidence="1">
    <location>
        <begin position="165"/>
        <end position="181"/>
    </location>
</feature>
<accession>A0A9P6N7F3</accession>
<reference evidence="2" key="1">
    <citation type="submission" date="2013-11" db="EMBL/GenBank/DDBJ databases">
        <title>Genome sequence of the fusiform rust pathogen reveals effectors for host alternation and coevolution with pine.</title>
        <authorList>
            <consortium name="DOE Joint Genome Institute"/>
            <person name="Smith K."/>
            <person name="Pendleton A."/>
            <person name="Kubisiak T."/>
            <person name="Anderson C."/>
            <person name="Salamov A."/>
            <person name="Aerts A."/>
            <person name="Riley R."/>
            <person name="Clum A."/>
            <person name="Lindquist E."/>
            <person name="Ence D."/>
            <person name="Campbell M."/>
            <person name="Kronenberg Z."/>
            <person name="Feau N."/>
            <person name="Dhillon B."/>
            <person name="Hamelin R."/>
            <person name="Burleigh J."/>
            <person name="Smith J."/>
            <person name="Yandell M."/>
            <person name="Nelson C."/>
            <person name="Grigoriev I."/>
            <person name="Davis J."/>
        </authorList>
    </citation>
    <scope>NUCLEOTIDE SEQUENCE</scope>
    <source>
        <strain evidence="2">G11</strain>
    </source>
</reference>
<feature type="compositionally biased region" description="Polar residues" evidence="1">
    <location>
        <begin position="135"/>
        <end position="144"/>
    </location>
</feature>
<dbReference type="EMBL" id="MU167395">
    <property type="protein sequence ID" value="KAG0141240.1"/>
    <property type="molecule type" value="Genomic_DNA"/>
</dbReference>
<keyword evidence="3" id="KW-1185">Reference proteome</keyword>
<evidence type="ECO:0000313" key="3">
    <source>
        <dbReference type="Proteomes" id="UP000886653"/>
    </source>
</evidence>
<evidence type="ECO:0000256" key="1">
    <source>
        <dbReference type="SAM" id="MobiDB-lite"/>
    </source>
</evidence>
<sequence length="316" mass="35462">MRRRMNLKRSLSSTLIVKEAPHSTLIPDRLDQHWPNYHVAPTLQMSLGIFTVLMENSHRRQTIHHRQSNPALPSPRRLPKLPKTSPMCDDKPPPYVESADGHLGPGISSHIPTNQQSHTQIIPSSSHSCDPEQPPSFSQAQAQNRKPDGPSRSFASSHPRKSYACQHSMTSDATTHSQRAALQQAPYPKRVSSSAQLQGPIVRSSYSPSVGDHAFSFESAHRHGQPSRARLPHHLTYASRVHSPVVELELQPFHRHHNLRSQLSRTIAGLFVPSGRRLKKKRPNLNQIPTNESLEGQSQSTNVYDASWVLVENEEM</sequence>
<feature type="compositionally biased region" description="Polar residues" evidence="1">
    <location>
        <begin position="110"/>
        <end position="128"/>
    </location>
</feature>
<comment type="caution">
    <text evidence="2">The sequence shown here is derived from an EMBL/GenBank/DDBJ whole genome shotgun (WGS) entry which is preliminary data.</text>
</comment>
<dbReference type="Proteomes" id="UP000886653">
    <property type="component" value="Unassembled WGS sequence"/>
</dbReference>
<evidence type="ECO:0000313" key="2">
    <source>
        <dbReference type="EMBL" id="KAG0141240.1"/>
    </source>
</evidence>
<gene>
    <name evidence="2" type="ORF">CROQUDRAFT_110609</name>
</gene>